<dbReference type="Proteomes" id="UP000321947">
    <property type="component" value="Unassembled WGS sequence"/>
</dbReference>
<comment type="caution">
    <text evidence="1">The sequence shown here is derived from an EMBL/GenBank/DDBJ whole genome shotgun (WGS) entry which is preliminary data.</text>
</comment>
<dbReference type="OrthoDB" id="1738534at2759"/>
<evidence type="ECO:0000313" key="3">
    <source>
        <dbReference type="Proteomes" id="UP000321393"/>
    </source>
</evidence>
<gene>
    <name evidence="2" type="ORF">E5676_scaffold572G00050</name>
    <name evidence="1" type="ORF">E6C27_scaffold25G00710</name>
</gene>
<dbReference type="AlphaFoldDB" id="A0A5A7VFK7"/>
<name>A0A5A7VFK7_CUCMM</name>
<organism evidence="1 3">
    <name type="scientific">Cucumis melo var. makuwa</name>
    <name type="common">Oriental melon</name>
    <dbReference type="NCBI Taxonomy" id="1194695"/>
    <lineage>
        <taxon>Eukaryota</taxon>
        <taxon>Viridiplantae</taxon>
        <taxon>Streptophyta</taxon>
        <taxon>Embryophyta</taxon>
        <taxon>Tracheophyta</taxon>
        <taxon>Spermatophyta</taxon>
        <taxon>Magnoliopsida</taxon>
        <taxon>eudicotyledons</taxon>
        <taxon>Gunneridae</taxon>
        <taxon>Pentapetalae</taxon>
        <taxon>rosids</taxon>
        <taxon>fabids</taxon>
        <taxon>Cucurbitales</taxon>
        <taxon>Cucurbitaceae</taxon>
        <taxon>Benincaseae</taxon>
        <taxon>Cucumis</taxon>
    </lineage>
</organism>
<sequence>MKKRALLMRAHQRKTVKEQWLNSIGTMKVHWPSLTMTFWVGEKQVVLEEDPTLIKAECSLKTLEKTWDEEDQGFLLELQYYEMESEDDYDEEPRVKGDEKDLPMIKSLLKRYNDIFEVPKELPPKRSIDHHILTLPKQNPINVRPYKYGHA</sequence>
<dbReference type="Proteomes" id="UP000321393">
    <property type="component" value="Unassembled WGS sequence"/>
</dbReference>
<evidence type="ECO:0000313" key="1">
    <source>
        <dbReference type="EMBL" id="KAA0066518.1"/>
    </source>
</evidence>
<evidence type="ECO:0000313" key="4">
    <source>
        <dbReference type="Proteomes" id="UP000321947"/>
    </source>
</evidence>
<accession>A0A5A7VFK7</accession>
<reference evidence="3 4" key="1">
    <citation type="submission" date="2019-08" db="EMBL/GenBank/DDBJ databases">
        <title>Draft genome sequences of two oriental melons (Cucumis melo L. var makuwa).</title>
        <authorList>
            <person name="Kwon S.-Y."/>
        </authorList>
    </citation>
    <scope>NUCLEOTIDE SEQUENCE [LARGE SCALE GENOMIC DNA]</scope>
    <source>
        <strain evidence="4">cv. Chang Bougi</strain>
        <strain evidence="3">cv. SW 3</strain>
        <tissue evidence="1">Leaf</tissue>
    </source>
</reference>
<dbReference type="EMBL" id="SSTD01013635">
    <property type="protein sequence ID" value="TYK06116.1"/>
    <property type="molecule type" value="Genomic_DNA"/>
</dbReference>
<evidence type="ECO:0000313" key="2">
    <source>
        <dbReference type="EMBL" id="TYK06116.1"/>
    </source>
</evidence>
<dbReference type="EMBL" id="SSTE01000887">
    <property type="protein sequence ID" value="KAA0066518.1"/>
    <property type="molecule type" value="Genomic_DNA"/>
</dbReference>
<proteinExistence type="predicted"/>
<protein>
    <submittedName>
        <fullName evidence="1">Ty3/gypsy retrotransposon protein</fullName>
    </submittedName>
</protein>